<evidence type="ECO:0000256" key="9">
    <source>
        <dbReference type="SAM" id="Phobius"/>
    </source>
</evidence>
<evidence type="ECO:0000313" key="11">
    <source>
        <dbReference type="Proteomes" id="UP000274504"/>
    </source>
</evidence>
<dbReference type="AlphaFoldDB" id="A0A3P6XG78"/>
<dbReference type="Proteomes" id="UP000274504">
    <property type="component" value="Unassembled WGS sequence"/>
</dbReference>
<dbReference type="PANTHER" id="PTHR46539:SF23">
    <property type="entry name" value="RING-TYPE DOMAIN-CONTAINING PROTEIN"/>
    <property type="match status" value="1"/>
</dbReference>
<keyword evidence="4" id="KW-0863">Zinc-finger</keyword>
<gene>
    <name evidence="10" type="ORF">HDID_LOCUS3418</name>
</gene>
<evidence type="ECO:0000313" key="10">
    <source>
        <dbReference type="EMBL" id="VDL32410.1"/>
    </source>
</evidence>
<accession>A0A3P6XG78</accession>
<proteinExistence type="predicted"/>
<evidence type="ECO:0000256" key="8">
    <source>
        <dbReference type="SAM" id="MobiDB-lite"/>
    </source>
</evidence>
<evidence type="ECO:0000256" key="4">
    <source>
        <dbReference type="ARBA" id="ARBA00022771"/>
    </source>
</evidence>
<reference evidence="10 11" key="1">
    <citation type="submission" date="2018-11" db="EMBL/GenBank/DDBJ databases">
        <authorList>
            <consortium name="Pathogen Informatics"/>
        </authorList>
    </citation>
    <scope>NUCLEOTIDE SEQUENCE [LARGE SCALE GENOMIC DNA]</scope>
</reference>
<evidence type="ECO:0000256" key="3">
    <source>
        <dbReference type="ARBA" id="ARBA00022723"/>
    </source>
</evidence>
<keyword evidence="3" id="KW-0479">Metal-binding</keyword>
<dbReference type="GO" id="GO:0008270">
    <property type="term" value="F:zinc ion binding"/>
    <property type="evidence" value="ECO:0007669"/>
    <property type="project" value="UniProtKB-KW"/>
</dbReference>
<feature type="compositionally biased region" description="Polar residues" evidence="8">
    <location>
        <begin position="198"/>
        <end position="211"/>
    </location>
</feature>
<feature type="compositionally biased region" description="Low complexity" evidence="8">
    <location>
        <begin position="182"/>
        <end position="192"/>
    </location>
</feature>
<keyword evidence="5" id="KW-0862">Zinc</keyword>
<dbReference type="OrthoDB" id="9984778at2759"/>
<sequence>MFNNKTQLQFKSYPPIKEYNAELHDQNRSSLTSNLSELIYIGEDYFDYQHCLLKYLPSLNDPWFAFVDLKQECSSIEVIHSILKLARTVNGSHLKGILFFVDVIPRAPSLHYLVNQPELVSAQLYAFLLSRDDVPQSIRRCSGVMTSGSDNPPLCTVLLSPPTYEGTFLRSRLWIYRSPSPHSVPQSSSPSFPRHRLSATSPDHYGNQSVVRTEGSSGTAGGSTIGGGVINVEDAFLNRSSVLFVAVSFILLMFISLAWLVFYYVQRFRYLHSKERASRRLAELARKAVARIPLKLLQAGDREIGANGEHCAICIEPYRPFDNIRILPCRSVTM</sequence>
<keyword evidence="6 9" id="KW-1133">Transmembrane helix</keyword>
<evidence type="ECO:0000256" key="7">
    <source>
        <dbReference type="ARBA" id="ARBA00023136"/>
    </source>
</evidence>
<organism evidence="10 11">
    <name type="scientific">Hymenolepis diminuta</name>
    <name type="common">Rat tapeworm</name>
    <dbReference type="NCBI Taxonomy" id="6216"/>
    <lineage>
        <taxon>Eukaryota</taxon>
        <taxon>Metazoa</taxon>
        <taxon>Spiralia</taxon>
        <taxon>Lophotrochozoa</taxon>
        <taxon>Platyhelminthes</taxon>
        <taxon>Cestoda</taxon>
        <taxon>Eucestoda</taxon>
        <taxon>Cyclophyllidea</taxon>
        <taxon>Hymenolepididae</taxon>
        <taxon>Hymenolepis</taxon>
    </lineage>
</organism>
<feature type="region of interest" description="Disordered" evidence="8">
    <location>
        <begin position="182"/>
        <end position="220"/>
    </location>
</feature>
<comment type="subcellular location">
    <subcellularLocation>
        <location evidence="1">Membrane</location>
    </subcellularLocation>
</comment>
<name>A0A3P6XG78_HYMDI</name>
<evidence type="ECO:0008006" key="12">
    <source>
        <dbReference type="Google" id="ProtNLM"/>
    </source>
</evidence>
<keyword evidence="2 9" id="KW-0812">Transmembrane</keyword>
<protein>
    <recommendedName>
        <fullName evidence="12">RING-type domain-containing protein</fullName>
    </recommendedName>
</protein>
<dbReference type="PANTHER" id="PTHR46539">
    <property type="entry name" value="E3 UBIQUITIN-PROTEIN LIGASE ATL42"/>
    <property type="match status" value="1"/>
</dbReference>
<dbReference type="GO" id="GO:0016020">
    <property type="term" value="C:membrane"/>
    <property type="evidence" value="ECO:0007669"/>
    <property type="project" value="UniProtKB-SubCell"/>
</dbReference>
<evidence type="ECO:0000256" key="1">
    <source>
        <dbReference type="ARBA" id="ARBA00004370"/>
    </source>
</evidence>
<feature type="transmembrane region" description="Helical" evidence="9">
    <location>
        <begin position="242"/>
        <end position="265"/>
    </location>
</feature>
<keyword evidence="7 9" id="KW-0472">Membrane</keyword>
<evidence type="ECO:0000256" key="2">
    <source>
        <dbReference type="ARBA" id="ARBA00022692"/>
    </source>
</evidence>
<dbReference type="EMBL" id="UYSG01001033">
    <property type="protein sequence ID" value="VDL32410.1"/>
    <property type="molecule type" value="Genomic_DNA"/>
</dbReference>
<evidence type="ECO:0000256" key="6">
    <source>
        <dbReference type="ARBA" id="ARBA00022989"/>
    </source>
</evidence>
<evidence type="ECO:0000256" key="5">
    <source>
        <dbReference type="ARBA" id="ARBA00022833"/>
    </source>
</evidence>